<dbReference type="PROSITE" id="PS50172">
    <property type="entry name" value="BRCT"/>
    <property type="match status" value="1"/>
</dbReference>
<dbReference type="SUPFAM" id="SSF52113">
    <property type="entry name" value="BRCT domain"/>
    <property type="match status" value="1"/>
</dbReference>
<dbReference type="PANTHER" id="PTHR47351:SF1">
    <property type="entry name" value="CHITIN BIOSYNTHESIS PROTEIN CHS5"/>
    <property type="match status" value="1"/>
</dbReference>
<dbReference type="PROSITE" id="PS50853">
    <property type="entry name" value="FN3"/>
    <property type="match status" value="1"/>
</dbReference>
<dbReference type="InterPro" id="IPR003961">
    <property type="entry name" value="FN3_dom"/>
</dbReference>
<dbReference type="GO" id="GO:0005802">
    <property type="term" value="C:trans-Golgi network"/>
    <property type="evidence" value="ECO:0007669"/>
    <property type="project" value="TreeGrafter"/>
</dbReference>
<dbReference type="InterPro" id="IPR031673">
    <property type="entry name" value="Chs5_N"/>
</dbReference>
<feature type="domain" description="BRCT" evidence="2">
    <location>
        <begin position="375"/>
        <end position="450"/>
    </location>
</feature>
<gene>
    <name evidence="4" type="ORF">MYCIT1_LOCUS28621</name>
</gene>
<comment type="caution">
    <text evidence="4">The sequence shown here is derived from an EMBL/GenBank/DDBJ whole genome shotgun (WGS) entry which is preliminary data.</text>
</comment>
<dbReference type="Gene3D" id="6.20.120.50">
    <property type="match status" value="1"/>
</dbReference>
<accession>A0AAD2K4Y4</accession>
<dbReference type="InterPro" id="IPR036116">
    <property type="entry name" value="FN3_sf"/>
</dbReference>
<dbReference type="Pfam" id="PF00533">
    <property type="entry name" value="BRCT"/>
    <property type="match status" value="1"/>
</dbReference>
<dbReference type="InterPro" id="IPR052827">
    <property type="entry name" value="CHS_Export/Cell_Fusion_Reg"/>
</dbReference>
<dbReference type="CDD" id="cd17742">
    <property type="entry name" value="BRCT_CHS5_like"/>
    <property type="match status" value="1"/>
</dbReference>
<dbReference type="Pfam" id="PF16893">
    <property type="entry name" value="fn3_2"/>
    <property type="match status" value="1"/>
</dbReference>
<dbReference type="GO" id="GO:0000747">
    <property type="term" value="P:conjugation with cellular fusion"/>
    <property type="evidence" value="ECO:0007669"/>
    <property type="project" value="TreeGrafter"/>
</dbReference>
<feature type="region of interest" description="Disordered" evidence="1">
    <location>
        <begin position="545"/>
        <end position="616"/>
    </location>
</feature>
<sequence length="616" mass="67600">MASRTARRSALHQIHIAHLEQQHAALNERDGRMNWGARKAEDTDREGVVHSENSDGRGVCSCRGPRNRTRGDFSHYTGWFCSIVQTAHRQAPLRKLQTIGKLPQDTSRHVSWWRRALNWKGCSKDADGGMMSAGEFSPPLPLTMRCPGQITLVTASQKVRAGYIFLCADHDGERPFYVYCGVLRCRNGITSNDPRRLTVYTAAHQILLGERAHLIKFPSVLLPPGATTGSIVNISVLQNHAEEKRRDDAFWALQDEILDEFGVRTPEPPKLQLRNVTQTSVTLEWPPIELATAKLRSLDLYRNGQRLAPIPNPATNTSSKISGLELDTEYTFQLVLRTTAGTFPSELLRVHTHTMTDTSGVRVCFGTVDDAGLVEQAKEALERIGARWSEKIEIDTTHFVCTTPNTHTPTGVPEVEYQRAVQLSIPIVQPHWIFACQSERRLVPIALFGLGATPPNALPSRRPQSMSAASPTQRSPASAAAVRQSMPPTVSPIGQPATFVGQSVSNIPPPTVLVVTVEEAHSEDEESDLAELETKRLALMEKRGSKTGTMNMQFKFPPTSPTSPGPGDSDAADAAVEPESIEVPPPPVVEKETISAGVRSEGDVDDDLGETEDIPL</sequence>
<dbReference type="Gene3D" id="2.60.40.10">
    <property type="entry name" value="Immunoglobulins"/>
    <property type="match status" value="1"/>
</dbReference>
<dbReference type="PANTHER" id="PTHR47351">
    <property type="entry name" value="CHITIN BIOSYNTHESIS PROTEIN CHS5"/>
    <property type="match status" value="1"/>
</dbReference>
<organism evidence="4 5">
    <name type="scientific">Mycena citricolor</name>
    <dbReference type="NCBI Taxonomy" id="2018698"/>
    <lineage>
        <taxon>Eukaryota</taxon>
        <taxon>Fungi</taxon>
        <taxon>Dikarya</taxon>
        <taxon>Basidiomycota</taxon>
        <taxon>Agaricomycotina</taxon>
        <taxon>Agaricomycetes</taxon>
        <taxon>Agaricomycetidae</taxon>
        <taxon>Agaricales</taxon>
        <taxon>Marasmiineae</taxon>
        <taxon>Mycenaceae</taxon>
        <taxon>Mycena</taxon>
    </lineage>
</organism>
<name>A0AAD2K4Y4_9AGAR</name>
<dbReference type="SMART" id="SM00292">
    <property type="entry name" value="BRCT"/>
    <property type="match status" value="1"/>
</dbReference>
<feature type="region of interest" description="Disordered" evidence="1">
    <location>
        <begin position="39"/>
        <end position="60"/>
    </location>
</feature>
<feature type="compositionally biased region" description="Polar residues" evidence="1">
    <location>
        <begin position="462"/>
        <end position="476"/>
    </location>
</feature>
<feature type="compositionally biased region" description="Basic and acidic residues" evidence="1">
    <location>
        <begin position="39"/>
        <end position="55"/>
    </location>
</feature>
<evidence type="ECO:0000259" key="3">
    <source>
        <dbReference type="PROSITE" id="PS50853"/>
    </source>
</evidence>
<dbReference type="CDD" id="cd00063">
    <property type="entry name" value="FN3"/>
    <property type="match status" value="1"/>
</dbReference>
<dbReference type="GO" id="GO:0046983">
    <property type="term" value="F:protein dimerization activity"/>
    <property type="evidence" value="ECO:0007669"/>
    <property type="project" value="InterPro"/>
</dbReference>
<dbReference type="GO" id="GO:0006893">
    <property type="term" value="P:Golgi to plasma membrane transport"/>
    <property type="evidence" value="ECO:0007669"/>
    <property type="project" value="TreeGrafter"/>
</dbReference>
<feature type="compositionally biased region" description="Low complexity" evidence="1">
    <location>
        <begin position="565"/>
        <end position="582"/>
    </location>
</feature>
<dbReference type="Gene3D" id="3.40.50.10190">
    <property type="entry name" value="BRCT domain"/>
    <property type="match status" value="1"/>
</dbReference>
<evidence type="ECO:0000313" key="5">
    <source>
        <dbReference type="Proteomes" id="UP001295794"/>
    </source>
</evidence>
<dbReference type="InterPro" id="IPR036420">
    <property type="entry name" value="BRCT_dom_sf"/>
</dbReference>
<proteinExistence type="predicted"/>
<dbReference type="EMBL" id="CAVNYO010000431">
    <property type="protein sequence ID" value="CAK5278918.1"/>
    <property type="molecule type" value="Genomic_DNA"/>
</dbReference>
<dbReference type="SUPFAM" id="SSF49265">
    <property type="entry name" value="Fibronectin type III"/>
    <property type="match status" value="1"/>
</dbReference>
<dbReference type="Pfam" id="PF16892">
    <property type="entry name" value="CHS5_N"/>
    <property type="match status" value="1"/>
</dbReference>
<evidence type="ECO:0000256" key="1">
    <source>
        <dbReference type="SAM" id="MobiDB-lite"/>
    </source>
</evidence>
<dbReference type="Proteomes" id="UP001295794">
    <property type="component" value="Unassembled WGS sequence"/>
</dbReference>
<keyword evidence="5" id="KW-1185">Reference proteome</keyword>
<reference evidence="4" key="1">
    <citation type="submission" date="2023-11" db="EMBL/GenBank/DDBJ databases">
        <authorList>
            <person name="De Vega J J."/>
            <person name="De Vega J J."/>
        </authorList>
    </citation>
    <scope>NUCLEOTIDE SEQUENCE</scope>
</reference>
<feature type="domain" description="Fibronectin type-III" evidence="3">
    <location>
        <begin position="265"/>
        <end position="359"/>
    </location>
</feature>
<feature type="region of interest" description="Disordered" evidence="1">
    <location>
        <begin position="454"/>
        <end position="488"/>
    </location>
</feature>
<dbReference type="InterPro" id="IPR031669">
    <property type="entry name" value="Fn3_2"/>
</dbReference>
<dbReference type="InterPro" id="IPR001357">
    <property type="entry name" value="BRCT_dom"/>
</dbReference>
<evidence type="ECO:0000313" key="4">
    <source>
        <dbReference type="EMBL" id="CAK5278918.1"/>
    </source>
</evidence>
<dbReference type="SMART" id="SM00060">
    <property type="entry name" value="FN3"/>
    <property type="match status" value="1"/>
</dbReference>
<dbReference type="GO" id="GO:0034044">
    <property type="term" value="C:exomer complex"/>
    <property type="evidence" value="ECO:0007669"/>
    <property type="project" value="TreeGrafter"/>
</dbReference>
<dbReference type="AlphaFoldDB" id="A0AAD2K4Y4"/>
<feature type="compositionally biased region" description="Acidic residues" evidence="1">
    <location>
        <begin position="603"/>
        <end position="616"/>
    </location>
</feature>
<protein>
    <recommendedName>
        <fullName evidence="6">Chitin biosynthesis protein</fullName>
    </recommendedName>
</protein>
<evidence type="ECO:0000259" key="2">
    <source>
        <dbReference type="PROSITE" id="PS50172"/>
    </source>
</evidence>
<evidence type="ECO:0008006" key="6">
    <source>
        <dbReference type="Google" id="ProtNLM"/>
    </source>
</evidence>
<dbReference type="InterPro" id="IPR013783">
    <property type="entry name" value="Ig-like_fold"/>
</dbReference>